<comment type="similarity">
    <text evidence="1">Belongs to the metallo-dependent hydrolases superfamily.</text>
</comment>
<dbReference type="Proteomes" id="UP000320011">
    <property type="component" value="Unassembled WGS sequence"/>
</dbReference>
<dbReference type="GO" id="GO:0016787">
    <property type="term" value="F:hydrolase activity"/>
    <property type="evidence" value="ECO:0007669"/>
    <property type="project" value="UniProtKB-KW"/>
</dbReference>
<organism evidence="3 4">
    <name type="scientific">Amycolatopsis rhizosphaerae</name>
    <dbReference type="NCBI Taxonomy" id="2053003"/>
    <lineage>
        <taxon>Bacteria</taxon>
        <taxon>Bacillati</taxon>
        <taxon>Actinomycetota</taxon>
        <taxon>Actinomycetes</taxon>
        <taxon>Pseudonocardiales</taxon>
        <taxon>Pseudonocardiaceae</taxon>
        <taxon>Amycolatopsis</taxon>
    </lineage>
</organism>
<reference evidence="3 4" key="2">
    <citation type="submission" date="2019-08" db="EMBL/GenBank/DDBJ databases">
        <title>Amycolatopsis acidicola sp. nov., isolated from peat swamp forest soil.</title>
        <authorList>
            <person name="Srisuk N."/>
        </authorList>
    </citation>
    <scope>NUCLEOTIDE SEQUENCE [LARGE SCALE GENOMIC DNA]</scope>
    <source>
        <strain evidence="3 4">TBRC 6029</strain>
    </source>
</reference>
<keyword evidence="3" id="KW-0378">Hydrolase</keyword>
<gene>
    <name evidence="3" type="ORF">FNH05_08140</name>
</gene>
<dbReference type="InterPro" id="IPR006680">
    <property type="entry name" value="Amidohydro-rel"/>
</dbReference>
<dbReference type="AlphaFoldDB" id="A0A558D6S2"/>
<evidence type="ECO:0000313" key="4">
    <source>
        <dbReference type="Proteomes" id="UP000320011"/>
    </source>
</evidence>
<protein>
    <submittedName>
        <fullName evidence="3">Amidohydrolase family protein</fullName>
    </submittedName>
</protein>
<keyword evidence="4" id="KW-1185">Reference proteome</keyword>
<dbReference type="SUPFAM" id="SSF51556">
    <property type="entry name" value="Metallo-dependent hydrolases"/>
    <property type="match status" value="1"/>
</dbReference>
<accession>A0A558D6S2</accession>
<sequence>MTADNRAKESPIVDTHVHVWDRRRPWMAWLNDRPVSWDPVRDDFEWSRLRAELDGAGVAELVLVQAGTSTEETRLLLELAERQQSIIGVVGWVGMSSPGTTEKDLAIIGSGKLVGVRTLHRWRPDGEILADPRVANSFRVLVDRGLTIDLFVNDHTELPLLLPLIEAVPDGRYVINHLGRPPIDQDATARRLWNVAMTQLAALPNVFVKFSGWGTVVRRAKAADVARYAEHVFATFGPARTMYASNWPVALVAAGYHDTFAATLEALADLAPAERDAVLGGTARACYLTR</sequence>
<name>A0A558D6S2_9PSEU</name>
<proteinExistence type="inferred from homology"/>
<dbReference type="RefSeq" id="WP_144586711.1">
    <property type="nucleotide sequence ID" value="NZ_VJWX01000050.1"/>
</dbReference>
<evidence type="ECO:0000256" key="1">
    <source>
        <dbReference type="ARBA" id="ARBA00038310"/>
    </source>
</evidence>
<dbReference type="InterPro" id="IPR052350">
    <property type="entry name" value="Metallo-dep_Lactonases"/>
</dbReference>
<dbReference type="Gene3D" id="3.20.20.140">
    <property type="entry name" value="Metal-dependent hydrolases"/>
    <property type="match status" value="1"/>
</dbReference>
<feature type="domain" description="Amidohydrolase-related" evidence="2">
    <location>
        <begin position="13"/>
        <end position="287"/>
    </location>
</feature>
<reference evidence="3 4" key="1">
    <citation type="submission" date="2019-07" db="EMBL/GenBank/DDBJ databases">
        <authorList>
            <person name="Duangmal K."/>
            <person name="Teo W.F.A."/>
        </authorList>
    </citation>
    <scope>NUCLEOTIDE SEQUENCE [LARGE SCALE GENOMIC DNA]</scope>
    <source>
        <strain evidence="3 4">TBRC 6029</strain>
    </source>
</reference>
<dbReference type="PANTHER" id="PTHR43569:SF2">
    <property type="entry name" value="AMIDOHYDROLASE-RELATED DOMAIN-CONTAINING PROTEIN"/>
    <property type="match status" value="1"/>
</dbReference>
<dbReference type="Pfam" id="PF04909">
    <property type="entry name" value="Amidohydro_2"/>
    <property type="match status" value="1"/>
</dbReference>
<dbReference type="OrthoDB" id="5450317at2"/>
<dbReference type="PANTHER" id="PTHR43569">
    <property type="entry name" value="AMIDOHYDROLASE"/>
    <property type="match status" value="1"/>
</dbReference>
<comment type="caution">
    <text evidence="3">The sequence shown here is derived from an EMBL/GenBank/DDBJ whole genome shotgun (WGS) entry which is preliminary data.</text>
</comment>
<dbReference type="EMBL" id="VJWX01000050">
    <property type="protein sequence ID" value="TVT56708.1"/>
    <property type="molecule type" value="Genomic_DNA"/>
</dbReference>
<evidence type="ECO:0000313" key="3">
    <source>
        <dbReference type="EMBL" id="TVT56708.1"/>
    </source>
</evidence>
<dbReference type="InterPro" id="IPR032466">
    <property type="entry name" value="Metal_Hydrolase"/>
</dbReference>
<evidence type="ECO:0000259" key="2">
    <source>
        <dbReference type="Pfam" id="PF04909"/>
    </source>
</evidence>